<dbReference type="Pfam" id="PF00004">
    <property type="entry name" value="AAA"/>
    <property type="match status" value="1"/>
</dbReference>
<gene>
    <name evidence="2" type="ORF">SAMN05421863_103546</name>
</gene>
<organism evidence="2 3">
    <name type="scientific">Nitrosomonas communis</name>
    <dbReference type="NCBI Taxonomy" id="44574"/>
    <lineage>
        <taxon>Bacteria</taxon>
        <taxon>Pseudomonadati</taxon>
        <taxon>Pseudomonadota</taxon>
        <taxon>Betaproteobacteria</taxon>
        <taxon>Nitrosomonadales</taxon>
        <taxon>Nitrosomonadaceae</taxon>
        <taxon>Nitrosomonas</taxon>
    </lineage>
</organism>
<dbReference type="InterPro" id="IPR027417">
    <property type="entry name" value="P-loop_NTPase"/>
</dbReference>
<dbReference type="GO" id="GO:0016887">
    <property type="term" value="F:ATP hydrolysis activity"/>
    <property type="evidence" value="ECO:0007669"/>
    <property type="project" value="InterPro"/>
</dbReference>
<keyword evidence="3" id="KW-1185">Reference proteome</keyword>
<reference evidence="3" key="1">
    <citation type="submission" date="2016-10" db="EMBL/GenBank/DDBJ databases">
        <authorList>
            <person name="Varghese N."/>
            <person name="Submissions S."/>
        </authorList>
    </citation>
    <scope>NUCLEOTIDE SEQUENCE [LARGE SCALE GENOMIC DNA]</scope>
    <source>
        <strain evidence="3">Nm44</strain>
    </source>
</reference>
<dbReference type="GO" id="GO:0005524">
    <property type="term" value="F:ATP binding"/>
    <property type="evidence" value="ECO:0007669"/>
    <property type="project" value="InterPro"/>
</dbReference>
<dbReference type="OrthoDB" id="9157518at2"/>
<dbReference type="InterPro" id="IPR003959">
    <property type="entry name" value="ATPase_AAA_core"/>
</dbReference>
<dbReference type="SUPFAM" id="SSF52540">
    <property type="entry name" value="P-loop containing nucleoside triphosphate hydrolases"/>
    <property type="match status" value="1"/>
</dbReference>
<evidence type="ECO:0000313" key="3">
    <source>
        <dbReference type="Proteomes" id="UP000183287"/>
    </source>
</evidence>
<feature type="domain" description="ATPase AAA-type core" evidence="1">
    <location>
        <begin position="3"/>
        <end position="27"/>
    </location>
</feature>
<dbReference type="EMBL" id="FOUB01000035">
    <property type="protein sequence ID" value="SFM56371.1"/>
    <property type="molecule type" value="Genomic_DNA"/>
</dbReference>
<accession>A0A1I4RVZ8</accession>
<dbReference type="RefSeq" id="WP_074905941.1">
    <property type="nucleotide sequence ID" value="NZ_FOUB01000035.1"/>
</dbReference>
<evidence type="ECO:0000259" key="1">
    <source>
        <dbReference type="Pfam" id="PF00004"/>
    </source>
</evidence>
<evidence type="ECO:0000313" key="2">
    <source>
        <dbReference type="EMBL" id="SFM56371.1"/>
    </source>
</evidence>
<dbReference type="AlphaFoldDB" id="A0A1I4RVZ8"/>
<sequence>MSVIIYGPQGCGKTTNAEKLAKHLGLSNILDEFGPGQELPEDTLALTHVPGMEGALNYDDVMLAMQSEASA</sequence>
<dbReference type="Gene3D" id="3.40.50.300">
    <property type="entry name" value="P-loop containing nucleotide triphosphate hydrolases"/>
    <property type="match status" value="1"/>
</dbReference>
<proteinExistence type="predicted"/>
<protein>
    <submittedName>
        <fullName evidence="2">ATPase family associated with various cellular activities (AAA)</fullName>
    </submittedName>
</protein>
<name>A0A1I4RVZ8_9PROT</name>
<dbReference type="Proteomes" id="UP000183287">
    <property type="component" value="Unassembled WGS sequence"/>
</dbReference>